<reference evidence="1" key="1">
    <citation type="submission" date="2022-01" db="EMBL/GenBank/DDBJ databases">
        <title>Nocardioidaceae gen. sp. A5X3R13.</title>
        <authorList>
            <person name="Lopez Marin M.A."/>
            <person name="Uhlik O."/>
        </authorList>
    </citation>
    <scope>NUCLEOTIDE SEQUENCE</scope>
    <source>
        <strain evidence="1">A5X3R13</strain>
    </source>
</reference>
<keyword evidence="2" id="KW-1185">Reference proteome</keyword>
<gene>
    <name evidence="1" type="ORF">L0C25_20420</name>
</gene>
<dbReference type="Proteomes" id="UP001164390">
    <property type="component" value="Chromosome"/>
</dbReference>
<dbReference type="AlphaFoldDB" id="A0AA46TGS9"/>
<organism evidence="1 2">
    <name type="scientific">Solicola gregarius</name>
    <dbReference type="NCBI Taxonomy" id="2908642"/>
    <lineage>
        <taxon>Bacteria</taxon>
        <taxon>Bacillati</taxon>
        <taxon>Actinomycetota</taxon>
        <taxon>Actinomycetes</taxon>
        <taxon>Propionibacteriales</taxon>
        <taxon>Nocardioidaceae</taxon>
        <taxon>Solicola</taxon>
    </lineage>
</organism>
<protein>
    <submittedName>
        <fullName evidence="1">Winged helix DNA-binding domain-containing protein</fullName>
    </submittedName>
</protein>
<dbReference type="PANTHER" id="PTHR38479:SF2">
    <property type="entry name" value="WINGED HELIX DNA-BINDING DOMAIN-CONTAINING PROTEIN"/>
    <property type="match status" value="1"/>
</dbReference>
<dbReference type="Pfam" id="PF06224">
    <property type="entry name" value="AlkZ-like"/>
    <property type="match status" value="1"/>
</dbReference>
<sequence>MTRRWTQERLARTSLRRQFPRIRGRGPAAVVEAYRRLGPIQTQVPRAAHLALASRLPGVTYDAITAAFESYDVVKASNLRGTVHTSTAEQHGWLASVCDRPRDLAIANHLKIAGITPRDVTDEIERYAHGEWRERKDLVAHMWDWLDERGAGRSNGAASNTMSDSLLWGHARLVRRPRDTAWERRTDVYHQAASTVLGAEPVRAEEAIERLVRLHLSAYGPATRRDIAWWMGSTLTPVDDAVTRLGDDLVAYPSDDRDPYLDLAAPRKGDGSDPGTRLLPEFDGLVLGYAPPNRGRFAHPDHLDRIFARENGLMSPAVLRDGRIVATWKLTASGKRNDIVVAMLPAFSPVLEDELAGPVADVAAALAIEVSDVRITRV</sequence>
<dbReference type="GO" id="GO:0003677">
    <property type="term" value="F:DNA binding"/>
    <property type="evidence" value="ECO:0007669"/>
    <property type="project" value="UniProtKB-KW"/>
</dbReference>
<proteinExistence type="predicted"/>
<accession>A0AA46TGS9</accession>
<name>A0AA46TGS9_9ACTN</name>
<dbReference type="InterPro" id="IPR009351">
    <property type="entry name" value="AlkZ-like"/>
</dbReference>
<dbReference type="PANTHER" id="PTHR38479">
    <property type="entry name" value="LMO0824 PROTEIN"/>
    <property type="match status" value="1"/>
</dbReference>
<dbReference type="EMBL" id="CP094970">
    <property type="protein sequence ID" value="UYM04865.1"/>
    <property type="molecule type" value="Genomic_DNA"/>
</dbReference>
<evidence type="ECO:0000313" key="1">
    <source>
        <dbReference type="EMBL" id="UYM04865.1"/>
    </source>
</evidence>
<dbReference type="KEGG" id="sgrg:L0C25_20420"/>
<evidence type="ECO:0000313" key="2">
    <source>
        <dbReference type="Proteomes" id="UP001164390"/>
    </source>
</evidence>
<dbReference type="RefSeq" id="WP_271633629.1">
    <property type="nucleotide sequence ID" value="NZ_CP094970.1"/>
</dbReference>
<keyword evidence="1" id="KW-0238">DNA-binding</keyword>